<dbReference type="EMBL" id="AP025293">
    <property type="protein sequence ID" value="BDD00655.1"/>
    <property type="molecule type" value="Genomic_DNA"/>
</dbReference>
<protein>
    <submittedName>
        <fullName evidence="3">Phospholipase</fullName>
    </submittedName>
</protein>
<keyword evidence="4" id="KW-1185">Reference proteome</keyword>
<dbReference type="InterPro" id="IPR050955">
    <property type="entry name" value="Plant_Biomass_Hydrol_Est"/>
</dbReference>
<feature type="domain" description="Phospholipase/carboxylesterase/thioesterase" evidence="2">
    <location>
        <begin position="158"/>
        <end position="277"/>
    </location>
</feature>
<evidence type="ECO:0000313" key="3">
    <source>
        <dbReference type="EMBL" id="BDD00655.1"/>
    </source>
</evidence>
<dbReference type="Proteomes" id="UP001354989">
    <property type="component" value="Plasmid pPP1"/>
</dbReference>
<gene>
    <name evidence="3" type="ORF">PEPS_29350</name>
</gene>
<dbReference type="RefSeq" id="WP_338398477.1">
    <property type="nucleotide sequence ID" value="NZ_AP025293.1"/>
</dbReference>
<keyword evidence="3" id="KW-0614">Plasmid</keyword>
<reference evidence="3 4" key="1">
    <citation type="submission" date="2021-12" db="EMBL/GenBank/DDBJ databases">
        <title>Genome sequencing of bacteria with rrn-lacking chromosome and rrn-plasmid.</title>
        <authorList>
            <person name="Anda M."/>
            <person name="Iwasaki W."/>
        </authorList>
    </citation>
    <scope>NUCLEOTIDE SEQUENCE [LARGE SCALE GENOMIC DNA]</scope>
    <source>
        <strain evidence="3 4">NBRC 101262</strain>
        <plasmid evidence="3 4">pPP1</plasmid>
    </source>
</reference>
<dbReference type="InterPro" id="IPR029058">
    <property type="entry name" value="AB_hydrolase_fold"/>
</dbReference>
<dbReference type="PANTHER" id="PTHR43037">
    <property type="entry name" value="UNNAMED PRODUCT-RELATED"/>
    <property type="match status" value="1"/>
</dbReference>
<evidence type="ECO:0000313" key="4">
    <source>
        <dbReference type="Proteomes" id="UP001354989"/>
    </source>
</evidence>
<organism evidence="3 4">
    <name type="scientific">Persicobacter psychrovividus</name>
    <dbReference type="NCBI Taxonomy" id="387638"/>
    <lineage>
        <taxon>Bacteria</taxon>
        <taxon>Pseudomonadati</taxon>
        <taxon>Bacteroidota</taxon>
        <taxon>Cytophagia</taxon>
        <taxon>Cytophagales</taxon>
        <taxon>Persicobacteraceae</taxon>
        <taxon>Persicobacter</taxon>
    </lineage>
</organism>
<proteinExistence type="predicted"/>
<evidence type="ECO:0000259" key="2">
    <source>
        <dbReference type="Pfam" id="PF02230"/>
    </source>
</evidence>
<name>A0ABN6LBT5_9BACT</name>
<accession>A0ABN6LBT5</accession>
<keyword evidence="1" id="KW-0732">Signal</keyword>
<dbReference type="Gene3D" id="3.40.50.1820">
    <property type="entry name" value="alpha/beta hydrolase"/>
    <property type="match status" value="1"/>
</dbReference>
<dbReference type="InterPro" id="IPR003140">
    <property type="entry name" value="PLipase/COase/thioEstase"/>
</dbReference>
<evidence type="ECO:0000256" key="1">
    <source>
        <dbReference type="ARBA" id="ARBA00022729"/>
    </source>
</evidence>
<geneLocation type="plasmid" evidence="3 4">
    <name>pPP1</name>
</geneLocation>
<sequence>MKYLSGIVLLIIALASCSPKPEQKKESSIVEAKTSYLPYQQEVKKPLDNYLHKVYINKDGIMQYRVLYPENFDPHKKYPMILMIHGMGECGSNNASQLNNGGKFFLNEDFRKNHPAIVVFPQCPRGYRWDSKVMPGSGKEHYTTKKKDWYWTYDKAPNHQLAMLMDFTKDFINNSGIVDKSRCYVGGISMGCMTAYEISYRMPNTFAAGYYMSGGGNPKDIVAKCSHMAFRIMHGDADNVVDPAYADRMEAALKAANIEVVRNTYHGIGHGPWNDPMFKEPGLMDWLFSHHL</sequence>
<dbReference type="SUPFAM" id="SSF53474">
    <property type="entry name" value="alpha/beta-Hydrolases"/>
    <property type="match status" value="1"/>
</dbReference>
<dbReference type="PANTHER" id="PTHR43037:SF1">
    <property type="entry name" value="BLL1128 PROTEIN"/>
    <property type="match status" value="1"/>
</dbReference>
<dbReference type="Pfam" id="PF02230">
    <property type="entry name" value="Abhydrolase_2"/>
    <property type="match status" value="1"/>
</dbReference>
<dbReference type="PROSITE" id="PS51257">
    <property type="entry name" value="PROKAR_LIPOPROTEIN"/>
    <property type="match status" value="1"/>
</dbReference>